<keyword evidence="3" id="KW-1185">Reference proteome</keyword>
<dbReference type="InterPro" id="IPR045155">
    <property type="entry name" value="Beta-lactam_cat"/>
</dbReference>
<comment type="caution">
    <text evidence="2">The sequence shown here is derived from an EMBL/GenBank/DDBJ whole genome shotgun (WGS) entry which is preliminary data.</text>
</comment>
<evidence type="ECO:0000313" key="2">
    <source>
        <dbReference type="EMBL" id="GIJ27628.1"/>
    </source>
</evidence>
<evidence type="ECO:0000313" key="3">
    <source>
        <dbReference type="Proteomes" id="UP000653076"/>
    </source>
</evidence>
<dbReference type="EMBL" id="BOPC01000035">
    <property type="protein sequence ID" value="GIJ27628.1"/>
    <property type="molecule type" value="Genomic_DNA"/>
</dbReference>
<dbReference type="Pfam" id="PF13354">
    <property type="entry name" value="Beta-lactamase2"/>
    <property type="match status" value="1"/>
</dbReference>
<sequence>MHQALIGGPSFHQRLDGVPGTISVYAGRLAAPPTWTRHAEATHYAASTMKLAVLAALHRAAEAGRLDPDTPVEVRNRFTSAAPDAPAFSCARQHDNDGAVWDRLGERVPLRWLAERMIVMSSNLATNLVIEHVGLDAVAEVWARVGARHSVTGRGIEDFAAREAGITNLVTAADLAALLDVVASGATAPGPVASPTGCTAMLDVLCAQQIRQDLAEGLPDGTRLAHKNGWVRGVRHGAAVVFPDDAPAYLLVVCTSRPLRDDQRSDRADWAARRLLADISARVWRARHDLTPAPPGR</sequence>
<dbReference type="SUPFAM" id="SSF56601">
    <property type="entry name" value="beta-lactamase/transpeptidase-like"/>
    <property type="match status" value="1"/>
</dbReference>
<proteinExistence type="predicted"/>
<reference evidence="2 3" key="1">
    <citation type="submission" date="2021-01" db="EMBL/GenBank/DDBJ databases">
        <title>Whole genome shotgun sequence of Verrucosispora qiuiae NBRC 106684.</title>
        <authorList>
            <person name="Komaki H."/>
            <person name="Tamura T."/>
        </authorList>
    </citation>
    <scope>NUCLEOTIDE SEQUENCE [LARGE SCALE GENOMIC DNA]</scope>
    <source>
        <strain evidence="2 3">NBRC 106684</strain>
    </source>
</reference>
<dbReference type="PANTHER" id="PTHR35333">
    <property type="entry name" value="BETA-LACTAMASE"/>
    <property type="match status" value="1"/>
</dbReference>
<dbReference type="InterPro" id="IPR012338">
    <property type="entry name" value="Beta-lactam/transpept-like"/>
</dbReference>
<organism evidence="2 3">
    <name type="scientific">Micromonospora qiuiae</name>
    <dbReference type="NCBI Taxonomy" id="502268"/>
    <lineage>
        <taxon>Bacteria</taxon>
        <taxon>Bacillati</taxon>
        <taxon>Actinomycetota</taxon>
        <taxon>Actinomycetes</taxon>
        <taxon>Micromonosporales</taxon>
        <taxon>Micromonosporaceae</taxon>
        <taxon>Micromonospora</taxon>
    </lineage>
</organism>
<dbReference type="RefSeq" id="WP_204035194.1">
    <property type="nucleotide sequence ID" value="NZ_BOPC01000035.1"/>
</dbReference>
<protein>
    <recommendedName>
        <fullName evidence="1">Beta-lactamase class A catalytic domain-containing protein</fullName>
    </recommendedName>
</protein>
<dbReference type="InterPro" id="IPR000871">
    <property type="entry name" value="Beta-lactam_class-A"/>
</dbReference>
<dbReference type="Gene3D" id="3.40.710.10">
    <property type="entry name" value="DD-peptidase/beta-lactamase superfamily"/>
    <property type="match status" value="1"/>
</dbReference>
<evidence type="ECO:0000259" key="1">
    <source>
        <dbReference type="Pfam" id="PF13354"/>
    </source>
</evidence>
<accession>A0ABQ4JBV2</accession>
<gene>
    <name evidence="2" type="ORF">Vqi01_27900</name>
</gene>
<dbReference type="Proteomes" id="UP000653076">
    <property type="component" value="Unassembled WGS sequence"/>
</dbReference>
<name>A0ABQ4JBV2_9ACTN</name>
<dbReference type="PANTHER" id="PTHR35333:SF3">
    <property type="entry name" value="BETA-LACTAMASE-TYPE TRANSPEPTIDASE FOLD CONTAINING PROTEIN"/>
    <property type="match status" value="1"/>
</dbReference>
<feature type="domain" description="Beta-lactamase class A catalytic" evidence="1">
    <location>
        <begin position="28"/>
        <end position="255"/>
    </location>
</feature>